<protein>
    <submittedName>
        <fullName evidence="2">Helix-turn-helix transcriptional regulator</fullName>
    </submittedName>
</protein>
<dbReference type="RefSeq" id="WP_063022382.1">
    <property type="nucleotide sequence ID" value="NZ_JBEYBM010000018.1"/>
</dbReference>
<organism evidence="2 3">
    <name type="scientific">Nocardia niwae</name>
    <dbReference type="NCBI Taxonomy" id="626084"/>
    <lineage>
        <taxon>Bacteria</taxon>
        <taxon>Bacillati</taxon>
        <taxon>Actinomycetota</taxon>
        <taxon>Actinomycetes</taxon>
        <taxon>Mycobacteriales</taxon>
        <taxon>Nocardiaceae</taxon>
        <taxon>Nocardia</taxon>
    </lineage>
</organism>
<reference evidence="2 3" key="1">
    <citation type="submission" date="2024-06" db="EMBL/GenBank/DDBJ databases">
        <title>The Natural Products Discovery Center: Release of the First 8490 Sequenced Strains for Exploring Actinobacteria Biosynthetic Diversity.</title>
        <authorList>
            <person name="Kalkreuter E."/>
            <person name="Kautsar S.A."/>
            <person name="Yang D."/>
            <person name="Bader C.D."/>
            <person name="Teijaro C.N."/>
            <person name="Fluegel L."/>
            <person name="Davis C.M."/>
            <person name="Simpson J.R."/>
            <person name="Lauterbach L."/>
            <person name="Steele A.D."/>
            <person name="Gui C."/>
            <person name="Meng S."/>
            <person name="Li G."/>
            <person name="Viehrig K."/>
            <person name="Ye F."/>
            <person name="Su P."/>
            <person name="Kiefer A.F."/>
            <person name="Nichols A."/>
            <person name="Cepeda A.J."/>
            <person name="Yan W."/>
            <person name="Fan B."/>
            <person name="Jiang Y."/>
            <person name="Adhikari A."/>
            <person name="Zheng C.-J."/>
            <person name="Schuster L."/>
            <person name="Cowan T.M."/>
            <person name="Smanski M.J."/>
            <person name="Chevrette M.G."/>
            <person name="De Carvalho L.P.S."/>
            <person name="Shen B."/>
        </authorList>
    </citation>
    <scope>NUCLEOTIDE SEQUENCE [LARGE SCALE GENOMIC DNA]</scope>
    <source>
        <strain evidence="2 3">NPDC019434</strain>
    </source>
</reference>
<dbReference type="PRINTS" id="PR00778">
    <property type="entry name" value="HTHARSR"/>
</dbReference>
<gene>
    <name evidence="2" type="ORF">ABZ507_03035</name>
</gene>
<dbReference type="EMBL" id="JBEYBR010000004">
    <property type="protein sequence ID" value="MEU2120782.1"/>
    <property type="molecule type" value="Genomic_DNA"/>
</dbReference>
<dbReference type="InterPro" id="IPR036390">
    <property type="entry name" value="WH_DNA-bd_sf"/>
</dbReference>
<name>A0ABV2X4E9_9NOCA</name>
<comment type="caution">
    <text evidence="2">The sequence shown here is derived from an EMBL/GenBank/DDBJ whole genome shotgun (WGS) entry which is preliminary data.</text>
</comment>
<dbReference type="SMART" id="SM00418">
    <property type="entry name" value="HTH_ARSR"/>
    <property type="match status" value="1"/>
</dbReference>
<proteinExistence type="predicted"/>
<sequence length="115" mass="13152">MPGPTDIAEASTALPEPDRAELRLDHVLAALSDPLRLTMVRRLLLDSPETDRPCSWFGIDRPKSTLTHHFRVLREAGVTRQRRYGLERRSQVRVDDLEARFPGLLDLVRAWEPEG</sequence>
<dbReference type="InterPro" id="IPR036388">
    <property type="entry name" value="WH-like_DNA-bd_sf"/>
</dbReference>
<dbReference type="SUPFAM" id="SSF46785">
    <property type="entry name" value="Winged helix' DNA-binding domain"/>
    <property type="match status" value="1"/>
</dbReference>
<keyword evidence="3" id="KW-1185">Reference proteome</keyword>
<evidence type="ECO:0000313" key="3">
    <source>
        <dbReference type="Proteomes" id="UP001550535"/>
    </source>
</evidence>
<evidence type="ECO:0000313" key="2">
    <source>
        <dbReference type="EMBL" id="MEU2120782.1"/>
    </source>
</evidence>
<dbReference type="Proteomes" id="UP001550535">
    <property type="component" value="Unassembled WGS sequence"/>
</dbReference>
<feature type="domain" description="HTH arsR-type" evidence="1">
    <location>
        <begin position="26"/>
        <end position="106"/>
    </location>
</feature>
<evidence type="ECO:0000259" key="1">
    <source>
        <dbReference type="SMART" id="SM00418"/>
    </source>
</evidence>
<dbReference type="Gene3D" id="1.10.10.10">
    <property type="entry name" value="Winged helix-like DNA-binding domain superfamily/Winged helix DNA-binding domain"/>
    <property type="match status" value="1"/>
</dbReference>
<accession>A0ABV2X4E9</accession>
<dbReference type="InterPro" id="IPR001845">
    <property type="entry name" value="HTH_ArsR_DNA-bd_dom"/>
</dbReference>